<dbReference type="InterPro" id="IPR050491">
    <property type="entry name" value="AmpC-like"/>
</dbReference>
<dbReference type="Pfam" id="PF00144">
    <property type="entry name" value="Beta-lactamase"/>
    <property type="match status" value="1"/>
</dbReference>
<dbReference type="EMBL" id="BAAAQW010000007">
    <property type="protein sequence ID" value="GAA2201589.1"/>
    <property type="molecule type" value="Genomic_DNA"/>
</dbReference>
<dbReference type="Gene3D" id="3.40.710.10">
    <property type="entry name" value="DD-peptidase/beta-lactamase superfamily"/>
    <property type="match status" value="1"/>
</dbReference>
<dbReference type="InterPro" id="IPR001466">
    <property type="entry name" value="Beta-lactam-related"/>
</dbReference>
<name>A0ABP5NPU9_9MICC</name>
<keyword evidence="5" id="KW-1185">Reference proteome</keyword>
<feature type="transmembrane region" description="Helical" evidence="2">
    <location>
        <begin position="59"/>
        <end position="79"/>
    </location>
</feature>
<evidence type="ECO:0000256" key="2">
    <source>
        <dbReference type="SAM" id="Phobius"/>
    </source>
</evidence>
<keyword evidence="2" id="KW-0472">Membrane</keyword>
<comment type="caution">
    <text evidence="4">The sequence shown here is derived from an EMBL/GenBank/DDBJ whole genome shotgun (WGS) entry which is preliminary data.</text>
</comment>
<keyword evidence="2" id="KW-0812">Transmembrane</keyword>
<reference evidence="5" key="1">
    <citation type="journal article" date="2019" name="Int. J. Syst. Evol. Microbiol.">
        <title>The Global Catalogue of Microorganisms (GCM) 10K type strain sequencing project: providing services to taxonomists for standard genome sequencing and annotation.</title>
        <authorList>
            <consortium name="The Broad Institute Genomics Platform"/>
            <consortium name="The Broad Institute Genome Sequencing Center for Infectious Disease"/>
            <person name="Wu L."/>
            <person name="Ma J."/>
        </authorList>
    </citation>
    <scope>NUCLEOTIDE SEQUENCE [LARGE SCALE GENOMIC DNA]</scope>
    <source>
        <strain evidence="5">JCM 16034</strain>
    </source>
</reference>
<evidence type="ECO:0000259" key="3">
    <source>
        <dbReference type="Pfam" id="PF00144"/>
    </source>
</evidence>
<gene>
    <name evidence="4" type="ORF">GCM10009849_26600</name>
</gene>
<dbReference type="Proteomes" id="UP001500432">
    <property type="component" value="Unassembled WGS sequence"/>
</dbReference>
<organism evidence="4 5">
    <name type="scientific">Sinomonas flava</name>
    <dbReference type="NCBI Taxonomy" id="496857"/>
    <lineage>
        <taxon>Bacteria</taxon>
        <taxon>Bacillati</taxon>
        <taxon>Actinomycetota</taxon>
        <taxon>Actinomycetes</taxon>
        <taxon>Micrococcales</taxon>
        <taxon>Micrococcaceae</taxon>
        <taxon>Sinomonas</taxon>
    </lineage>
</organism>
<dbReference type="PANTHER" id="PTHR46825:SF7">
    <property type="entry name" value="D-ALANYL-D-ALANINE CARBOXYPEPTIDASE"/>
    <property type="match status" value="1"/>
</dbReference>
<feature type="domain" description="Beta-lactamase-related" evidence="3">
    <location>
        <begin position="141"/>
        <end position="471"/>
    </location>
</feature>
<accession>A0ABP5NPU9</accession>
<proteinExistence type="predicted"/>
<sequence>MLRHSDGTAGPRTLSGKNRDRLWGAGKAVHMPGRRRPGWFRHRHLHLRGASARARRRRLILVVIVAVLFSGAAVGAVAGQGTDRNSAASASRGKGPTPPPSAVGVTPSPAPAAPTATAPPSQIPSPANPQPAWQDMPADMAAIAADFLDEQGAAGLAVAVSTGSRGTASARYLTTAGQAAAGTAWTEDTRSAYRSITKSFVGTVVLQLVGEGRLGLDDPVARYVPDVAGVELDGTAAGDRITVREALEMRSGLAEFSGTQEFSDRLDADYTRSFSDSELLGYAFDEPLDFAPGSQYEYSNTNYVLLGEVVRAVTGTPWDQEAQARVLAPLGLTSVAYSGAQDPAGPVATPHQTGDSGLESLAQVSPSLYGASGGYFGTIADLLTWGRALGSGQLLPPGLQSQRLTAVSDPGADNPGSPYYTAYGLAAGEIDGWWGHSGTGLGYEALTLYNPATGTTVAILINTQLPNPNGPAILFDRLEGLLADLG</sequence>
<dbReference type="PANTHER" id="PTHR46825">
    <property type="entry name" value="D-ALANYL-D-ALANINE-CARBOXYPEPTIDASE/ENDOPEPTIDASE AMPH"/>
    <property type="match status" value="1"/>
</dbReference>
<feature type="region of interest" description="Disordered" evidence="1">
    <location>
        <begin position="1"/>
        <end position="29"/>
    </location>
</feature>
<feature type="compositionally biased region" description="Low complexity" evidence="1">
    <location>
        <begin position="102"/>
        <end position="120"/>
    </location>
</feature>
<evidence type="ECO:0000313" key="5">
    <source>
        <dbReference type="Proteomes" id="UP001500432"/>
    </source>
</evidence>
<feature type="region of interest" description="Disordered" evidence="1">
    <location>
        <begin position="80"/>
        <end position="134"/>
    </location>
</feature>
<protein>
    <recommendedName>
        <fullName evidence="3">Beta-lactamase-related domain-containing protein</fullName>
    </recommendedName>
</protein>
<evidence type="ECO:0000313" key="4">
    <source>
        <dbReference type="EMBL" id="GAA2201589.1"/>
    </source>
</evidence>
<evidence type="ECO:0000256" key="1">
    <source>
        <dbReference type="SAM" id="MobiDB-lite"/>
    </source>
</evidence>
<dbReference type="SUPFAM" id="SSF56601">
    <property type="entry name" value="beta-lactamase/transpeptidase-like"/>
    <property type="match status" value="1"/>
</dbReference>
<keyword evidence="2" id="KW-1133">Transmembrane helix</keyword>
<dbReference type="InterPro" id="IPR012338">
    <property type="entry name" value="Beta-lactam/transpept-like"/>
</dbReference>